<organism evidence="1 2">
    <name type="scientific">[Myrmecia] bisecta</name>
    <dbReference type="NCBI Taxonomy" id="41462"/>
    <lineage>
        <taxon>Eukaryota</taxon>
        <taxon>Viridiplantae</taxon>
        <taxon>Chlorophyta</taxon>
        <taxon>core chlorophytes</taxon>
        <taxon>Trebouxiophyceae</taxon>
        <taxon>Trebouxiales</taxon>
        <taxon>Trebouxiaceae</taxon>
        <taxon>Myrmecia</taxon>
    </lineage>
</organism>
<sequence length="785" mass="85283">MRPDPSHDRSYRRPKQLQQARSALARATSAQLALGLFAAVFFLAACITIFHGHSSHSSAGTPGLAADSWSGAQQGSSLPLSSSSVYRGASASTLLSGASLGQSRSSLPPVNVCILSADFWGLKEAGGTATAYHLLANMADFLLSPTAYMLAALRQRGWTLPAARAVLPNILPTAEAPMPTQRLARPVWRVAFFGRLEERKGIKLFMEAVSKVDFAKHPRFEVYMVGSDSTVGMFTSRDYLEQASRAWPWPTHILTDLSRAAALQTIQQEGMLLVMASLIENMPFVVAEAAVLQVPFLVLDVGGISEMLDPTLHADTILQQPFAPNLAAKLLEVLDRGQLETAVLSAAITTGKEQWALWHAAFQADRPARTAQDLQRREKVAQPVSKPAKQLLVVRMPAGAPQPSLSLKQSLCQGAAGLGGRKFDYNHVLLMPPGFDFLHSTATPQQLEVLADIAFSPSQPNAPAALTFGAVLPTNVVGYASSPTWTLYDGKETNCSESVPVLLPTDTFCDAFLAESGDFKVYTSWTLSTMLRQAGLTMHTFPEAMFRVTAWTASGANCQLTAIPARNITHQVAANMYTDAEDLLRNLHMAPWPKPLASLRQDFLDYQGHRGWQFYFTDPRGRPAGMQWSNEDSQAVLDGRWGCEAYDYPSMHKFLLHPCASTGSPGCCGGTMHSNAAIRLRSNFKAEPALAIVAFEVYPVCGDGLDVSVVWTPRATGKAQTLYSWAFDPVKEGGQPYRQQFQYELAAYPGDALDVVADARGNHACDGVYIVDLQLWAADQSTSLQ</sequence>
<accession>A0AAW1PK69</accession>
<protein>
    <recommendedName>
        <fullName evidence="3">Glycosyl transferase family 1 domain-containing protein</fullName>
    </recommendedName>
</protein>
<comment type="caution">
    <text evidence="1">The sequence shown here is derived from an EMBL/GenBank/DDBJ whole genome shotgun (WGS) entry which is preliminary data.</text>
</comment>
<gene>
    <name evidence="1" type="ORF">WJX72_006158</name>
</gene>
<dbReference type="AlphaFoldDB" id="A0AAW1PK69"/>
<dbReference type="Proteomes" id="UP001489004">
    <property type="component" value="Unassembled WGS sequence"/>
</dbReference>
<proteinExistence type="predicted"/>
<evidence type="ECO:0000313" key="2">
    <source>
        <dbReference type="Proteomes" id="UP001489004"/>
    </source>
</evidence>
<keyword evidence="2" id="KW-1185">Reference proteome</keyword>
<dbReference type="InterPro" id="IPR050194">
    <property type="entry name" value="Glycosyltransferase_grp1"/>
</dbReference>
<dbReference type="PANTHER" id="PTHR45947:SF3">
    <property type="entry name" value="SULFOQUINOVOSYL TRANSFERASE SQD2"/>
    <property type="match status" value="1"/>
</dbReference>
<evidence type="ECO:0008006" key="3">
    <source>
        <dbReference type="Google" id="ProtNLM"/>
    </source>
</evidence>
<evidence type="ECO:0000313" key="1">
    <source>
        <dbReference type="EMBL" id="KAK9808906.1"/>
    </source>
</evidence>
<dbReference type="SUPFAM" id="SSF53756">
    <property type="entry name" value="UDP-Glycosyltransferase/glycogen phosphorylase"/>
    <property type="match status" value="1"/>
</dbReference>
<name>A0AAW1PK69_9CHLO</name>
<dbReference type="GO" id="GO:0016757">
    <property type="term" value="F:glycosyltransferase activity"/>
    <property type="evidence" value="ECO:0007669"/>
    <property type="project" value="TreeGrafter"/>
</dbReference>
<dbReference type="EMBL" id="JALJOR010000011">
    <property type="protein sequence ID" value="KAK9808906.1"/>
    <property type="molecule type" value="Genomic_DNA"/>
</dbReference>
<reference evidence="1 2" key="1">
    <citation type="journal article" date="2024" name="Nat. Commun.">
        <title>Phylogenomics reveals the evolutionary origins of lichenization in chlorophyte algae.</title>
        <authorList>
            <person name="Puginier C."/>
            <person name="Libourel C."/>
            <person name="Otte J."/>
            <person name="Skaloud P."/>
            <person name="Haon M."/>
            <person name="Grisel S."/>
            <person name="Petersen M."/>
            <person name="Berrin J.G."/>
            <person name="Delaux P.M."/>
            <person name="Dal Grande F."/>
            <person name="Keller J."/>
        </authorList>
    </citation>
    <scope>NUCLEOTIDE SEQUENCE [LARGE SCALE GENOMIC DNA]</scope>
    <source>
        <strain evidence="1 2">SAG 2043</strain>
    </source>
</reference>
<dbReference type="Gene3D" id="3.40.50.2000">
    <property type="entry name" value="Glycogen Phosphorylase B"/>
    <property type="match status" value="1"/>
</dbReference>
<dbReference type="PANTHER" id="PTHR45947">
    <property type="entry name" value="SULFOQUINOVOSYL TRANSFERASE SQD2"/>
    <property type="match status" value="1"/>
</dbReference>
<dbReference type="Pfam" id="PF13692">
    <property type="entry name" value="Glyco_trans_1_4"/>
    <property type="match status" value="1"/>
</dbReference>